<sequence>MRATRAARAARTTAAVALLLATAVACGDTGALQGAGATPTATSPAKLWPNLSPAASPAYDFDEADTETVKGVTVPGDDIRKVDPIAVVRAEIAANPSDYGGSKAPYRGTAERIGDCEKEKDGDRSGCPVLKPYYRDLTGDGRDDLTLGFRLLPTKMTAVRVYTVEKHRLVQVMANDDAVSGVELAGRSVIIRSPSELAGYEYRVQWTWDADQKAMLLTHDEFLRTGGRKHGVRRATPVPTSAATP</sequence>
<dbReference type="PROSITE" id="PS51257">
    <property type="entry name" value="PROKAR_LIPOPROTEIN"/>
    <property type="match status" value="1"/>
</dbReference>
<keyword evidence="3" id="KW-1185">Reference proteome</keyword>
<evidence type="ECO:0000313" key="2">
    <source>
        <dbReference type="EMBL" id="MDV7219234.1"/>
    </source>
</evidence>
<dbReference type="Proteomes" id="UP001187346">
    <property type="component" value="Unassembled WGS sequence"/>
</dbReference>
<evidence type="ECO:0000256" key="1">
    <source>
        <dbReference type="SAM" id="SignalP"/>
    </source>
</evidence>
<accession>A0ABU4FF87</accession>
<gene>
    <name evidence="2" type="ORF">R5A26_25175</name>
</gene>
<proteinExistence type="predicted"/>
<protein>
    <recommendedName>
        <fullName evidence="4">Lipoprotein</fullName>
    </recommendedName>
</protein>
<organism evidence="2 3">
    <name type="scientific">Streptomyces prunicolor</name>
    <dbReference type="NCBI Taxonomy" id="67348"/>
    <lineage>
        <taxon>Bacteria</taxon>
        <taxon>Bacillati</taxon>
        <taxon>Actinomycetota</taxon>
        <taxon>Actinomycetes</taxon>
        <taxon>Kitasatosporales</taxon>
        <taxon>Streptomycetaceae</taxon>
        <taxon>Streptomyces</taxon>
    </lineage>
</organism>
<dbReference type="EMBL" id="JAWMAJ010000087">
    <property type="protein sequence ID" value="MDV7219234.1"/>
    <property type="molecule type" value="Genomic_DNA"/>
</dbReference>
<dbReference type="RefSeq" id="WP_317773242.1">
    <property type="nucleotide sequence ID" value="NZ_JAWMAJ010000087.1"/>
</dbReference>
<keyword evidence="1" id="KW-0732">Signal</keyword>
<feature type="chain" id="PRO_5046354183" description="Lipoprotein" evidence="1">
    <location>
        <begin position="28"/>
        <end position="245"/>
    </location>
</feature>
<evidence type="ECO:0008006" key="4">
    <source>
        <dbReference type="Google" id="ProtNLM"/>
    </source>
</evidence>
<comment type="caution">
    <text evidence="2">The sequence shown here is derived from an EMBL/GenBank/DDBJ whole genome shotgun (WGS) entry which is preliminary data.</text>
</comment>
<feature type="signal peptide" evidence="1">
    <location>
        <begin position="1"/>
        <end position="27"/>
    </location>
</feature>
<reference evidence="2 3" key="1">
    <citation type="submission" date="2023-10" db="EMBL/GenBank/DDBJ databases">
        <title>Characterization of rhizosphere-enriched actinobacteria from wheat plants lab-grown on chernevaya soil.</title>
        <authorList>
            <person name="Tikhonova E.N."/>
            <person name="Konopkin A."/>
            <person name="Kravchenko I.K."/>
        </authorList>
    </citation>
    <scope>NUCLEOTIDE SEQUENCE [LARGE SCALE GENOMIC DNA]</scope>
    <source>
        <strain evidence="2 3">RR29</strain>
    </source>
</reference>
<evidence type="ECO:0000313" key="3">
    <source>
        <dbReference type="Proteomes" id="UP001187346"/>
    </source>
</evidence>
<name>A0ABU4FF87_9ACTN</name>